<accession>A0AAD3SGA6</accession>
<evidence type="ECO:0000313" key="2">
    <source>
        <dbReference type="Proteomes" id="UP001279734"/>
    </source>
</evidence>
<proteinExistence type="predicted"/>
<sequence length="122" mass="13835">MVTGFRFRQREREGAGGGNFGEGRVFNAFVVYGAETLPFSAKPKSTPKFGSVFAARRRAVLVGSYFNYRGVTLIGKPLKRLKNKEGDLGHKLGIFLGFERQLPSSTRLYFPSRKFSWWLLHN</sequence>
<name>A0AAD3SGA6_NEPGR</name>
<reference evidence="1" key="1">
    <citation type="submission" date="2023-05" db="EMBL/GenBank/DDBJ databases">
        <title>Nepenthes gracilis genome sequencing.</title>
        <authorList>
            <person name="Fukushima K."/>
        </authorList>
    </citation>
    <scope>NUCLEOTIDE SEQUENCE</scope>
    <source>
        <strain evidence="1">SING2019-196</strain>
    </source>
</reference>
<comment type="caution">
    <text evidence="1">The sequence shown here is derived from an EMBL/GenBank/DDBJ whole genome shotgun (WGS) entry which is preliminary data.</text>
</comment>
<protein>
    <submittedName>
        <fullName evidence="1">Uncharacterized protein</fullName>
    </submittedName>
</protein>
<evidence type="ECO:0000313" key="1">
    <source>
        <dbReference type="EMBL" id="GMH10895.1"/>
    </source>
</evidence>
<organism evidence="1 2">
    <name type="scientific">Nepenthes gracilis</name>
    <name type="common">Slender pitcher plant</name>
    <dbReference type="NCBI Taxonomy" id="150966"/>
    <lineage>
        <taxon>Eukaryota</taxon>
        <taxon>Viridiplantae</taxon>
        <taxon>Streptophyta</taxon>
        <taxon>Embryophyta</taxon>
        <taxon>Tracheophyta</taxon>
        <taxon>Spermatophyta</taxon>
        <taxon>Magnoliopsida</taxon>
        <taxon>eudicotyledons</taxon>
        <taxon>Gunneridae</taxon>
        <taxon>Pentapetalae</taxon>
        <taxon>Caryophyllales</taxon>
        <taxon>Nepenthaceae</taxon>
        <taxon>Nepenthes</taxon>
    </lineage>
</organism>
<keyword evidence="2" id="KW-1185">Reference proteome</keyword>
<dbReference type="Proteomes" id="UP001279734">
    <property type="component" value="Unassembled WGS sequence"/>
</dbReference>
<dbReference type="AlphaFoldDB" id="A0AAD3SGA6"/>
<gene>
    <name evidence="1" type="ORF">Nepgr_012736</name>
</gene>
<dbReference type="EMBL" id="BSYO01000010">
    <property type="protein sequence ID" value="GMH10895.1"/>
    <property type="molecule type" value="Genomic_DNA"/>
</dbReference>